<gene>
    <name evidence="2" type="ORF">M0811_14467</name>
</gene>
<keyword evidence="1" id="KW-0812">Transmembrane</keyword>
<feature type="transmembrane region" description="Helical" evidence="1">
    <location>
        <begin position="48"/>
        <end position="70"/>
    </location>
</feature>
<protein>
    <submittedName>
        <fullName evidence="2">Uncharacterized protein</fullName>
    </submittedName>
</protein>
<dbReference type="OrthoDB" id="10543265at2759"/>
<keyword evidence="1" id="KW-1133">Transmembrane helix</keyword>
<evidence type="ECO:0000256" key="1">
    <source>
        <dbReference type="SAM" id="Phobius"/>
    </source>
</evidence>
<name>A0A9Q0RFZ2_ANAIG</name>
<dbReference type="AlphaFoldDB" id="A0A9Q0RFZ2"/>
<organism evidence="2 3">
    <name type="scientific">Anaeramoeba ignava</name>
    <name type="common">Anaerobic marine amoeba</name>
    <dbReference type="NCBI Taxonomy" id="1746090"/>
    <lineage>
        <taxon>Eukaryota</taxon>
        <taxon>Metamonada</taxon>
        <taxon>Anaeramoebidae</taxon>
        <taxon>Anaeramoeba</taxon>
    </lineage>
</organism>
<sequence length="144" mass="16172">MFSLAVTNIIIVIFFFLCLLICLNLAVQYAFKNSIIHKHCNSYYLSHFAVFFIITRTKISIFKLNIYFYVNDPAPNSFSAALNSLKISSGYPIGRSDGRCLVSKGLAQLLICQSLLCPDLVSFPALSQIKPQAPLLVVPFRQFL</sequence>
<feature type="transmembrane region" description="Helical" evidence="1">
    <location>
        <begin position="6"/>
        <end position="27"/>
    </location>
</feature>
<accession>A0A9Q0RFZ2</accession>
<evidence type="ECO:0000313" key="3">
    <source>
        <dbReference type="Proteomes" id="UP001149090"/>
    </source>
</evidence>
<dbReference type="Proteomes" id="UP001149090">
    <property type="component" value="Unassembled WGS sequence"/>
</dbReference>
<comment type="caution">
    <text evidence="2">The sequence shown here is derived from an EMBL/GenBank/DDBJ whole genome shotgun (WGS) entry which is preliminary data.</text>
</comment>
<evidence type="ECO:0000313" key="2">
    <source>
        <dbReference type="EMBL" id="KAJ5079511.1"/>
    </source>
</evidence>
<keyword evidence="3" id="KW-1185">Reference proteome</keyword>
<dbReference type="EMBL" id="JAPDFW010000030">
    <property type="protein sequence ID" value="KAJ5079511.1"/>
    <property type="molecule type" value="Genomic_DNA"/>
</dbReference>
<keyword evidence="1" id="KW-0472">Membrane</keyword>
<proteinExistence type="predicted"/>
<reference evidence="2" key="1">
    <citation type="submission" date="2022-10" db="EMBL/GenBank/DDBJ databases">
        <title>Novel sulphate-reducing endosymbionts in the free-living metamonad Anaeramoeba.</title>
        <authorList>
            <person name="Jerlstrom-Hultqvist J."/>
            <person name="Cepicka I."/>
            <person name="Gallot-Lavallee L."/>
            <person name="Salas-Leiva D."/>
            <person name="Curtis B.A."/>
            <person name="Zahonova K."/>
            <person name="Pipaliya S."/>
            <person name="Dacks J."/>
            <person name="Roger A.J."/>
        </authorList>
    </citation>
    <scope>NUCLEOTIDE SEQUENCE</scope>
    <source>
        <strain evidence="2">BMAN</strain>
    </source>
</reference>